<keyword evidence="1" id="KW-1133">Transmembrane helix</keyword>
<evidence type="ECO:0000313" key="2">
    <source>
        <dbReference type="EMBL" id="GFR98626.1"/>
    </source>
</evidence>
<feature type="transmembrane region" description="Helical" evidence="1">
    <location>
        <begin position="20"/>
        <end position="41"/>
    </location>
</feature>
<dbReference type="Proteomes" id="UP000762676">
    <property type="component" value="Unassembled WGS sequence"/>
</dbReference>
<comment type="caution">
    <text evidence="2">The sequence shown here is derived from an EMBL/GenBank/DDBJ whole genome shotgun (WGS) entry which is preliminary data.</text>
</comment>
<dbReference type="Gene3D" id="1.20.1070.10">
    <property type="entry name" value="Rhodopsin 7-helix transmembrane proteins"/>
    <property type="match status" value="1"/>
</dbReference>
<proteinExistence type="predicted"/>
<evidence type="ECO:0000256" key="1">
    <source>
        <dbReference type="SAM" id="Phobius"/>
    </source>
</evidence>
<reference evidence="2 3" key="1">
    <citation type="journal article" date="2021" name="Elife">
        <title>Chloroplast acquisition without the gene transfer in kleptoplastic sea slugs, Plakobranchus ocellatus.</title>
        <authorList>
            <person name="Maeda T."/>
            <person name="Takahashi S."/>
            <person name="Yoshida T."/>
            <person name="Shimamura S."/>
            <person name="Takaki Y."/>
            <person name="Nagai Y."/>
            <person name="Toyoda A."/>
            <person name="Suzuki Y."/>
            <person name="Arimoto A."/>
            <person name="Ishii H."/>
            <person name="Satoh N."/>
            <person name="Nishiyama T."/>
            <person name="Hasebe M."/>
            <person name="Maruyama T."/>
            <person name="Minagawa J."/>
            <person name="Obokata J."/>
            <person name="Shigenobu S."/>
        </authorList>
    </citation>
    <scope>NUCLEOTIDE SEQUENCE [LARGE SCALE GENOMIC DNA]</scope>
</reference>
<keyword evidence="3" id="KW-1185">Reference proteome</keyword>
<name>A0AAV4HN51_9GAST</name>
<organism evidence="2 3">
    <name type="scientific">Elysia marginata</name>
    <dbReference type="NCBI Taxonomy" id="1093978"/>
    <lineage>
        <taxon>Eukaryota</taxon>
        <taxon>Metazoa</taxon>
        <taxon>Spiralia</taxon>
        <taxon>Lophotrochozoa</taxon>
        <taxon>Mollusca</taxon>
        <taxon>Gastropoda</taxon>
        <taxon>Heterobranchia</taxon>
        <taxon>Euthyneura</taxon>
        <taxon>Panpulmonata</taxon>
        <taxon>Sacoglossa</taxon>
        <taxon>Placobranchoidea</taxon>
        <taxon>Plakobranchidae</taxon>
        <taxon>Elysia</taxon>
    </lineage>
</organism>
<accession>A0AAV4HN51</accession>
<dbReference type="EMBL" id="BMAT01005706">
    <property type="protein sequence ID" value="GFR98626.1"/>
    <property type="molecule type" value="Genomic_DNA"/>
</dbReference>
<gene>
    <name evidence="2" type="ORF">ElyMa_002773500</name>
</gene>
<evidence type="ECO:0000313" key="3">
    <source>
        <dbReference type="Proteomes" id="UP000762676"/>
    </source>
</evidence>
<dbReference type="AlphaFoldDB" id="A0AAV4HN51"/>
<keyword evidence="1" id="KW-0812">Transmembrane</keyword>
<keyword evidence="2" id="KW-0675">Receptor</keyword>
<feature type="transmembrane region" description="Helical" evidence="1">
    <location>
        <begin position="73"/>
        <end position="94"/>
    </location>
</feature>
<protein>
    <submittedName>
        <fullName evidence="2">G-protein coupled receptor GRL101</fullName>
    </submittedName>
</protein>
<sequence>MLLTLDQVQIVRYPKSQYRFSALTSAVAVILTWIFGFVALVPPLTPVGRGWNVFASNSLCLGLDLQSVEDPGWPYSLTVFVFIIGTLYLVTGFGQLSIYR</sequence>
<keyword evidence="1" id="KW-0472">Membrane</keyword>